<protein>
    <recommendedName>
        <fullName evidence="3">Cyclic nucleotide-binding domain-containing protein</fullName>
    </recommendedName>
</protein>
<feature type="compositionally biased region" description="Basic residues" evidence="2">
    <location>
        <begin position="740"/>
        <end position="759"/>
    </location>
</feature>
<sequence length="1152" mass="134435">MDEFLKHKGLPEIGKRGLMEIISKNDESSSKINDGNSRPHLNLRRSLTILSPYEEALKRSIKTRLLNNRVYVPWYRAYKFDSPQDVVSDYQPFDEIQRQDEDIALQHFYGERYLLFQDYKDPQVKQQRLAVLRMYNKKKEKETAAQAITIVSETDSIFGPTAHDKQKMKPIIEFFNKMHVNRKRECLARSKQKPNSKWHLLLKESVREKLRELVQKNKQHLARTKFMRTVRIVLNVKKFLASITTMITGDTETMFRRDKEYTEAAEASRQLLSRKKDGVKERNIFTANKYKCNNEINVPLSVKFSLTKPWFRRSEDEVDEIVQCFQTLKSFVEYPITYQRLIGRAAWLMELPKYKVVIREGQQAFSFYFVVTGKLSMTRLVGDPYHTNYSEFQRLTALKAQDTFGEECIARPYSVRTYSVVVEEPTLLLSVNIHEVHKMELEIKDHEEAPEHIKFLSTLRFLELFPKTKLKDEADENIMLFYFRPNTVVTPDAANSEFVYVVSWGTCQVLVEIPPSSKMVANYVNYQKAKFEMKARSVRKKISAYQLIEELQSRQSEAVQDKTLTTSKLDFESLRPLMLTAVHQKTLDLNIQKSEKRMEKFKEQMEAEVQRLNNKTTYLIAAIKKKSKKLPDFIDEWRTNLFEIDDLIKINQKSSEKIEIDHLKTECMASRKQSTGPPTPRSKSSIGESIILKKIKSVSSAFSEEVLLPVTKSSEDSRTTKKFEPYNQNVREERSNSRSNSRRNSRRESRSHKPKKNRREQKLARKKSSEEEDLSDEKSPQKESEQDLEDTQKDAEDEKMAKGGHSKKKHRAKRRHSLKKSNPLENSASRSKSKVKQEVQKSGSPLEQSHSPVTLKKEPRKIKKSDKSATQKSATKKSKEQVSNSDTRVKERQSPQHNLIIVHCDIVHCDIVHCDIVHCDIVHCDIVHCDIVHCDIVHCDIVHCDIVHCDIVHCDIVHCDIVHCDIVHCDIVHCENELQIYAPCTRSSLFEFLVPGGPSKGGCLTAETLQQRLYSRDFTAETLQQRLYSRDFTAETLQQRLYSRDFTAETLQQSLYSRAFTAETLQQSLYIRDFTAETLQQRLYSKDFTAEPLQQRLYSRDFTAETLQQRLYSRDFTAETLQQRLYSRDFTAETLQQRLYSRDFTAETLFLT</sequence>
<keyword evidence="1" id="KW-0175">Coiled coil</keyword>
<feature type="compositionally biased region" description="Basic residues" evidence="2">
    <location>
        <begin position="802"/>
        <end position="819"/>
    </location>
</feature>
<dbReference type="AlphaFoldDB" id="A0A2C9L4Q2"/>
<dbReference type="VEuPathDB" id="VectorBase:BGLAX_045518"/>
<dbReference type="SUPFAM" id="SSF51206">
    <property type="entry name" value="cAMP-binding domain-like"/>
    <property type="match status" value="1"/>
</dbReference>
<dbReference type="InterPro" id="IPR014710">
    <property type="entry name" value="RmlC-like_jellyroll"/>
</dbReference>
<dbReference type="VEuPathDB" id="VectorBase:BGLB027057"/>
<dbReference type="PANTHER" id="PTHR23011">
    <property type="entry name" value="CYCLIC NUCLEOTIDE-BINDING DOMAIN CONTAINING PROTEIN"/>
    <property type="match status" value="1"/>
</dbReference>
<reference evidence="4" key="1">
    <citation type="submission" date="2020-05" db="UniProtKB">
        <authorList>
            <consortium name="EnsemblMetazoa"/>
        </authorList>
    </citation>
    <scope>IDENTIFICATION</scope>
    <source>
        <strain evidence="4">BB02</strain>
    </source>
</reference>
<evidence type="ECO:0000313" key="4">
    <source>
        <dbReference type="EnsemblMetazoa" id="BGLB027057-PA"/>
    </source>
</evidence>
<dbReference type="PROSITE" id="PS00888">
    <property type="entry name" value="CNMP_BINDING_1"/>
    <property type="match status" value="1"/>
</dbReference>
<feature type="compositionally biased region" description="Basic and acidic residues" evidence="2">
    <location>
        <begin position="776"/>
        <end position="801"/>
    </location>
</feature>
<evidence type="ECO:0000313" key="5">
    <source>
        <dbReference type="Proteomes" id="UP000076420"/>
    </source>
</evidence>
<dbReference type="CDD" id="cd00038">
    <property type="entry name" value="CAP_ED"/>
    <property type="match status" value="1"/>
</dbReference>
<feature type="coiled-coil region" evidence="1">
    <location>
        <begin position="584"/>
        <end position="615"/>
    </location>
</feature>
<accession>A0A2C9L4Q2</accession>
<feature type="compositionally biased region" description="Polar residues" evidence="2">
    <location>
        <begin position="843"/>
        <end position="852"/>
    </location>
</feature>
<dbReference type="InterPro" id="IPR000595">
    <property type="entry name" value="cNMP-bd_dom"/>
</dbReference>
<dbReference type="Gene3D" id="2.60.120.10">
    <property type="entry name" value="Jelly Rolls"/>
    <property type="match status" value="1"/>
</dbReference>
<dbReference type="Proteomes" id="UP000076420">
    <property type="component" value="Unassembled WGS sequence"/>
</dbReference>
<feature type="compositionally biased region" description="Basic and acidic residues" evidence="2">
    <location>
        <begin position="713"/>
        <end position="736"/>
    </location>
</feature>
<dbReference type="PROSITE" id="PS50042">
    <property type="entry name" value="CNMP_BINDING_3"/>
    <property type="match status" value="1"/>
</dbReference>
<dbReference type="VEuPathDB" id="VectorBase:BGLAX_028079"/>
<dbReference type="KEGG" id="bgt:106051527"/>
<dbReference type="InterPro" id="IPR018488">
    <property type="entry name" value="cNMP-bd_CS"/>
</dbReference>
<feature type="domain" description="Cyclic nucleotide-binding" evidence="3">
    <location>
        <begin position="357"/>
        <end position="432"/>
    </location>
</feature>
<evidence type="ECO:0000256" key="1">
    <source>
        <dbReference type="SAM" id="Coils"/>
    </source>
</evidence>
<dbReference type="SUPFAM" id="SSF141571">
    <property type="entry name" value="Pentapeptide repeat-like"/>
    <property type="match status" value="1"/>
</dbReference>
<dbReference type="STRING" id="6526.A0A2C9L4Q2"/>
<evidence type="ECO:0000259" key="3">
    <source>
        <dbReference type="PROSITE" id="PS50042"/>
    </source>
</evidence>
<evidence type="ECO:0000256" key="2">
    <source>
        <dbReference type="SAM" id="MobiDB-lite"/>
    </source>
</evidence>
<gene>
    <name evidence="4" type="primary">106051527</name>
</gene>
<organism evidence="4 5">
    <name type="scientific">Biomphalaria glabrata</name>
    <name type="common">Bloodfluke planorb</name>
    <name type="synonym">Freshwater snail</name>
    <dbReference type="NCBI Taxonomy" id="6526"/>
    <lineage>
        <taxon>Eukaryota</taxon>
        <taxon>Metazoa</taxon>
        <taxon>Spiralia</taxon>
        <taxon>Lophotrochozoa</taxon>
        <taxon>Mollusca</taxon>
        <taxon>Gastropoda</taxon>
        <taxon>Heterobranchia</taxon>
        <taxon>Euthyneura</taxon>
        <taxon>Panpulmonata</taxon>
        <taxon>Hygrophila</taxon>
        <taxon>Lymnaeoidea</taxon>
        <taxon>Planorbidae</taxon>
        <taxon>Biomphalaria</taxon>
    </lineage>
</organism>
<dbReference type="OrthoDB" id="6160082at2759"/>
<dbReference type="Gene3D" id="2.160.20.80">
    <property type="entry name" value="E3 ubiquitin-protein ligase SopA"/>
    <property type="match status" value="1"/>
</dbReference>
<dbReference type="Pfam" id="PF00027">
    <property type="entry name" value="cNMP_binding"/>
    <property type="match status" value="1"/>
</dbReference>
<proteinExistence type="predicted"/>
<name>A0A2C9L4Q2_BIOGL</name>
<dbReference type="PANTHER" id="PTHR23011:SF28">
    <property type="entry name" value="CYCLIC NUCLEOTIDE-BINDING DOMAIN CONTAINING PROTEIN"/>
    <property type="match status" value="1"/>
</dbReference>
<dbReference type="InterPro" id="IPR018490">
    <property type="entry name" value="cNMP-bd_dom_sf"/>
</dbReference>
<dbReference type="EnsemblMetazoa" id="BGLB027057-RA">
    <property type="protein sequence ID" value="BGLB027057-PA"/>
    <property type="gene ID" value="BGLB027057"/>
</dbReference>
<feature type="compositionally biased region" description="Basic and acidic residues" evidence="2">
    <location>
        <begin position="760"/>
        <end position="769"/>
    </location>
</feature>
<feature type="region of interest" description="Disordered" evidence="2">
    <location>
        <begin position="712"/>
        <end position="892"/>
    </location>
</feature>